<evidence type="ECO:0000313" key="3">
    <source>
        <dbReference type="Proteomes" id="UP000199079"/>
    </source>
</evidence>
<accession>A0A1H3MFP7</accession>
<proteinExistence type="predicted"/>
<evidence type="ECO:0000313" key="2">
    <source>
        <dbReference type="EMBL" id="SDY75491.1"/>
    </source>
</evidence>
<gene>
    <name evidence="2" type="ORF">SAMN05216564_10981</name>
</gene>
<dbReference type="RefSeq" id="WP_021073657.1">
    <property type="nucleotide sequence ID" value="NZ_FNPC01000009.1"/>
</dbReference>
<sequence length="61" mass="6537">MTDCSTVDPAATAIAGGPNERDGEVRDIVVDRLDRAVPTGRVRFRMLGGDGPKRLREPTDG</sequence>
<dbReference type="Proteomes" id="UP000199079">
    <property type="component" value="Unassembled WGS sequence"/>
</dbReference>
<protein>
    <submittedName>
        <fullName evidence="2">Uncharacterized protein</fullName>
    </submittedName>
</protein>
<name>A0A1H3MFP7_9EURY</name>
<organism evidence="2 3">
    <name type="scientific">Halopenitus persicus</name>
    <dbReference type="NCBI Taxonomy" id="1048396"/>
    <lineage>
        <taxon>Archaea</taxon>
        <taxon>Methanobacteriati</taxon>
        <taxon>Methanobacteriota</taxon>
        <taxon>Stenosarchaea group</taxon>
        <taxon>Halobacteria</taxon>
        <taxon>Halobacteriales</taxon>
        <taxon>Haloferacaceae</taxon>
        <taxon>Halopenitus</taxon>
    </lineage>
</organism>
<evidence type="ECO:0000256" key="1">
    <source>
        <dbReference type="SAM" id="MobiDB-lite"/>
    </source>
</evidence>
<dbReference type="AlphaFoldDB" id="A0A1H3MFP7"/>
<dbReference type="EMBL" id="FNPC01000009">
    <property type="protein sequence ID" value="SDY75491.1"/>
    <property type="molecule type" value="Genomic_DNA"/>
</dbReference>
<feature type="region of interest" description="Disordered" evidence="1">
    <location>
        <begin position="1"/>
        <end position="21"/>
    </location>
</feature>
<reference evidence="3" key="1">
    <citation type="submission" date="2016-10" db="EMBL/GenBank/DDBJ databases">
        <authorList>
            <person name="Varghese N."/>
            <person name="Submissions S."/>
        </authorList>
    </citation>
    <scope>NUCLEOTIDE SEQUENCE [LARGE SCALE GENOMIC DNA]</scope>
    <source>
        <strain evidence="3">DC30,IBRC 10041,KCTC 4046</strain>
    </source>
</reference>
<keyword evidence="3" id="KW-1185">Reference proteome</keyword>